<comment type="caution">
    <text evidence="1">The sequence shown here is derived from an EMBL/GenBank/DDBJ whole genome shotgun (WGS) entry which is preliminary data.</text>
</comment>
<dbReference type="Proteomes" id="UP000886501">
    <property type="component" value="Unassembled WGS sequence"/>
</dbReference>
<accession>A0ACB6ZN81</accession>
<evidence type="ECO:0000313" key="1">
    <source>
        <dbReference type="EMBL" id="KAF9650596.1"/>
    </source>
</evidence>
<gene>
    <name evidence="1" type="ORF">BDM02DRAFT_1324223</name>
</gene>
<sequence>MDAESPASLSSSGTGKSTADQMANQHTPVPYPARSPSPFVPPTSKPRRFHLPLQSVTGTTNGKMGQIQSTSSNKLKRAFGPRWKKPDETEKEEKERAWDKNRDRSEDDNDSIPAQALPQSPLSTSLPLLSSNPPPSSIARHLGRLAPRKLSMSSPVPPPPIQFTPAPSPPPPSLSPQPFAKPDPSADDNTSLIINSPGISAAVQFMRQQESPQVPTRSDDPSPTQHVESGRRVQNRNDSITKDDWRKSDSTMASHITIRPGAGLPKATRPVSLAESAHSVNTIVPSSRRVSMIVPDSDLVEENDSDPEETEAIATAEPLPESPSTPSLCLTSASRRQSTLFGSTTSFHSRIEGEPEPPPSHHSHSTSKRQLLGPSRALSPTLVEANEHGVLSSSNEQFRSIGSGIRGRLVAWTSNHNNRPPSPLPESNRSVSPKLPGGFRQTTLSISGNLAPAAIDLGKRAMEKIGRSWGSKSNHPPGHPLSRSDFISNSTPPPSYKGKFSEYITRSHPNNSGSSQSISLSNSSKHKRRTPDGPSGTWSISSSQSSVSVDDKMSMQSGATGLNLGQIIRGPLSVGGGAAFGRRLADCVRDTAVDDVKQKLLSGEYYGEGWEVDKIPPLQDRLLPALVLRCAQHLLAWGIQEEGLFRLSGRASHVSRLRTEFDQGVDYNLVECDPSDIDPHVISSLFKAYLRELPESILTTGLHPYFEAVMVAEETSEIQATSNSTRGVGSVGPPLPSGPKNGSQMRKPPSLSTLAMPTFNGVRPPSQSSIHALAALVIRLPQENRDLLYTLVELIKATANRSRQTKMPLANLLLVFCPSLNMKPGLLRVLCESEDIWKAPPKAVETLAQSDVEAHENSDVSQPSSVEPSPIADDSESGSLTGARPRNMRARRGAVEMIYAQASDSLLSINSPPDMISPDSSSLRDDTSASDVSFPDVLNENPLIRKPSPPLSSSTESLVTPSTCSKPPSFVFSAAKDTPLAPPMIADQSQPPFEQPPHTITASPIPFPTSASAPATPSSIRKSLTFSNISFPITPQSPSPIHKRSSRPSLNLLFSKKSGSSLRSMSISSPIVQVQLDPKTTVDPRPPILEVPLNETPFRLDFPARKGEDGGNKLGGYKDSGLTLVSPPPIVSRLNSGASTESPVSAMYGTPEGTPSGSVISFNRDSTHEPSSSQQASDLRCPSRLSITFLDEDKGEHEWSTSVLSAVGNVTAQSPPPQVNATAP</sequence>
<evidence type="ECO:0000313" key="2">
    <source>
        <dbReference type="Proteomes" id="UP000886501"/>
    </source>
</evidence>
<protein>
    <submittedName>
        <fullName evidence="1">RhoGAP-domain-containing protein</fullName>
    </submittedName>
</protein>
<name>A0ACB6ZN81_THEGA</name>
<keyword evidence="2" id="KW-1185">Reference proteome</keyword>
<reference evidence="1" key="2">
    <citation type="journal article" date="2020" name="Nat. Commun.">
        <title>Large-scale genome sequencing of mycorrhizal fungi provides insights into the early evolution of symbiotic traits.</title>
        <authorList>
            <person name="Miyauchi S."/>
            <person name="Kiss E."/>
            <person name="Kuo A."/>
            <person name="Drula E."/>
            <person name="Kohler A."/>
            <person name="Sanchez-Garcia M."/>
            <person name="Morin E."/>
            <person name="Andreopoulos B."/>
            <person name="Barry K.W."/>
            <person name="Bonito G."/>
            <person name="Buee M."/>
            <person name="Carver A."/>
            <person name="Chen C."/>
            <person name="Cichocki N."/>
            <person name="Clum A."/>
            <person name="Culley D."/>
            <person name="Crous P.W."/>
            <person name="Fauchery L."/>
            <person name="Girlanda M."/>
            <person name="Hayes R.D."/>
            <person name="Keri Z."/>
            <person name="LaButti K."/>
            <person name="Lipzen A."/>
            <person name="Lombard V."/>
            <person name="Magnuson J."/>
            <person name="Maillard F."/>
            <person name="Murat C."/>
            <person name="Nolan M."/>
            <person name="Ohm R.A."/>
            <person name="Pangilinan J."/>
            <person name="Pereira M.F."/>
            <person name="Perotto S."/>
            <person name="Peter M."/>
            <person name="Pfister S."/>
            <person name="Riley R."/>
            <person name="Sitrit Y."/>
            <person name="Stielow J.B."/>
            <person name="Szollosi G."/>
            <person name="Zifcakova L."/>
            <person name="Stursova M."/>
            <person name="Spatafora J.W."/>
            <person name="Tedersoo L."/>
            <person name="Vaario L.M."/>
            <person name="Yamada A."/>
            <person name="Yan M."/>
            <person name="Wang P."/>
            <person name="Xu J."/>
            <person name="Bruns T."/>
            <person name="Baldrian P."/>
            <person name="Vilgalys R."/>
            <person name="Dunand C."/>
            <person name="Henrissat B."/>
            <person name="Grigoriev I.V."/>
            <person name="Hibbett D."/>
            <person name="Nagy L.G."/>
            <person name="Martin F.M."/>
        </authorList>
    </citation>
    <scope>NUCLEOTIDE SEQUENCE</scope>
    <source>
        <strain evidence="1">P2</strain>
    </source>
</reference>
<dbReference type="EMBL" id="MU117983">
    <property type="protein sequence ID" value="KAF9650596.1"/>
    <property type="molecule type" value="Genomic_DNA"/>
</dbReference>
<organism evidence="1 2">
    <name type="scientific">Thelephora ganbajun</name>
    <name type="common">Ganba fungus</name>
    <dbReference type="NCBI Taxonomy" id="370292"/>
    <lineage>
        <taxon>Eukaryota</taxon>
        <taxon>Fungi</taxon>
        <taxon>Dikarya</taxon>
        <taxon>Basidiomycota</taxon>
        <taxon>Agaricomycotina</taxon>
        <taxon>Agaricomycetes</taxon>
        <taxon>Thelephorales</taxon>
        <taxon>Thelephoraceae</taxon>
        <taxon>Thelephora</taxon>
    </lineage>
</organism>
<proteinExistence type="predicted"/>
<reference evidence="1" key="1">
    <citation type="submission" date="2019-10" db="EMBL/GenBank/DDBJ databases">
        <authorList>
            <consortium name="DOE Joint Genome Institute"/>
            <person name="Kuo A."/>
            <person name="Miyauchi S."/>
            <person name="Kiss E."/>
            <person name="Drula E."/>
            <person name="Kohler A."/>
            <person name="Sanchez-Garcia M."/>
            <person name="Andreopoulos B."/>
            <person name="Barry K.W."/>
            <person name="Bonito G."/>
            <person name="Buee M."/>
            <person name="Carver A."/>
            <person name="Chen C."/>
            <person name="Cichocki N."/>
            <person name="Clum A."/>
            <person name="Culley D."/>
            <person name="Crous P.W."/>
            <person name="Fauchery L."/>
            <person name="Girlanda M."/>
            <person name="Hayes R."/>
            <person name="Keri Z."/>
            <person name="Labutti K."/>
            <person name="Lipzen A."/>
            <person name="Lombard V."/>
            <person name="Magnuson J."/>
            <person name="Maillard F."/>
            <person name="Morin E."/>
            <person name="Murat C."/>
            <person name="Nolan M."/>
            <person name="Ohm R."/>
            <person name="Pangilinan J."/>
            <person name="Pereira M."/>
            <person name="Perotto S."/>
            <person name="Peter M."/>
            <person name="Riley R."/>
            <person name="Sitrit Y."/>
            <person name="Stielow B."/>
            <person name="Szollosi G."/>
            <person name="Zifcakova L."/>
            <person name="Stursova M."/>
            <person name="Spatafora J.W."/>
            <person name="Tedersoo L."/>
            <person name="Vaario L.-M."/>
            <person name="Yamada A."/>
            <person name="Yan M."/>
            <person name="Wang P."/>
            <person name="Xu J."/>
            <person name="Bruns T."/>
            <person name="Baldrian P."/>
            <person name="Vilgalys R."/>
            <person name="Henrissat B."/>
            <person name="Grigoriev I.V."/>
            <person name="Hibbett D."/>
            <person name="Nagy L.G."/>
            <person name="Martin F.M."/>
        </authorList>
    </citation>
    <scope>NUCLEOTIDE SEQUENCE</scope>
    <source>
        <strain evidence="1">P2</strain>
    </source>
</reference>